<dbReference type="PANTHER" id="PTHR33164:SF104">
    <property type="entry name" value="TRANSCRIPTIONAL REGULATORY PROTEIN"/>
    <property type="match status" value="1"/>
</dbReference>
<dbReference type="GO" id="GO:0003677">
    <property type="term" value="F:DNA binding"/>
    <property type="evidence" value="ECO:0007669"/>
    <property type="project" value="UniProtKB-KW"/>
</dbReference>
<dbReference type="SMART" id="SM00347">
    <property type="entry name" value="HTH_MARR"/>
    <property type="match status" value="1"/>
</dbReference>
<dbReference type="RefSeq" id="WP_093181802.1">
    <property type="nucleotide sequence ID" value="NZ_FMYH01000002.1"/>
</dbReference>
<evidence type="ECO:0000256" key="1">
    <source>
        <dbReference type="ARBA" id="ARBA00023015"/>
    </source>
</evidence>
<organism evidence="5 6">
    <name type="scientific">Sanguibacter gelidistatuariae</name>
    <dbReference type="NCBI Taxonomy" id="1814289"/>
    <lineage>
        <taxon>Bacteria</taxon>
        <taxon>Bacillati</taxon>
        <taxon>Actinomycetota</taxon>
        <taxon>Actinomycetes</taxon>
        <taxon>Micrococcales</taxon>
        <taxon>Sanguibacteraceae</taxon>
        <taxon>Sanguibacter</taxon>
    </lineage>
</organism>
<evidence type="ECO:0000256" key="2">
    <source>
        <dbReference type="ARBA" id="ARBA00023125"/>
    </source>
</evidence>
<feature type="domain" description="HTH marR-type" evidence="4">
    <location>
        <begin position="26"/>
        <end position="161"/>
    </location>
</feature>
<protein>
    <submittedName>
        <fullName evidence="5">Transcriptional regulator, MarR family</fullName>
    </submittedName>
</protein>
<evidence type="ECO:0000313" key="5">
    <source>
        <dbReference type="EMBL" id="SDC16095.1"/>
    </source>
</evidence>
<dbReference type="InterPro" id="IPR023187">
    <property type="entry name" value="Tscrpt_reg_MarR-type_CS"/>
</dbReference>
<proteinExistence type="predicted"/>
<reference evidence="5 6" key="1">
    <citation type="submission" date="2016-09" db="EMBL/GenBank/DDBJ databases">
        <authorList>
            <person name="Capua I."/>
            <person name="De Benedictis P."/>
            <person name="Joannis T."/>
            <person name="Lombin L.H."/>
            <person name="Cattoli G."/>
        </authorList>
    </citation>
    <scope>NUCLEOTIDE SEQUENCE [LARGE SCALE GENOMIC DNA]</scope>
    <source>
        <strain evidence="5 6">ISLP-3</strain>
    </source>
</reference>
<keyword evidence="1" id="KW-0805">Transcription regulation</keyword>
<dbReference type="Proteomes" id="UP000199039">
    <property type="component" value="Unassembled WGS sequence"/>
</dbReference>
<name>A0A1G6JCI2_9MICO</name>
<dbReference type="SUPFAM" id="SSF46785">
    <property type="entry name" value="Winged helix' DNA-binding domain"/>
    <property type="match status" value="1"/>
</dbReference>
<dbReference type="OrthoDB" id="3178168at2"/>
<dbReference type="EMBL" id="FMYH01000002">
    <property type="protein sequence ID" value="SDC16095.1"/>
    <property type="molecule type" value="Genomic_DNA"/>
</dbReference>
<accession>A0A1G6JCI2</accession>
<evidence type="ECO:0000256" key="3">
    <source>
        <dbReference type="ARBA" id="ARBA00023163"/>
    </source>
</evidence>
<dbReference type="Gene3D" id="1.10.10.10">
    <property type="entry name" value="Winged helix-like DNA-binding domain superfamily/Winged helix DNA-binding domain"/>
    <property type="match status" value="1"/>
</dbReference>
<dbReference type="InterPro" id="IPR000835">
    <property type="entry name" value="HTH_MarR-typ"/>
</dbReference>
<dbReference type="AlphaFoldDB" id="A0A1G6JCI2"/>
<dbReference type="InterPro" id="IPR036390">
    <property type="entry name" value="WH_DNA-bd_sf"/>
</dbReference>
<keyword evidence="6" id="KW-1185">Reference proteome</keyword>
<dbReference type="InterPro" id="IPR039422">
    <property type="entry name" value="MarR/SlyA-like"/>
</dbReference>
<dbReference type="STRING" id="1814289.SAMN05216410_1299"/>
<dbReference type="InterPro" id="IPR036388">
    <property type="entry name" value="WH-like_DNA-bd_sf"/>
</dbReference>
<dbReference type="PANTHER" id="PTHR33164">
    <property type="entry name" value="TRANSCRIPTIONAL REGULATOR, MARR FAMILY"/>
    <property type="match status" value="1"/>
</dbReference>
<evidence type="ECO:0000259" key="4">
    <source>
        <dbReference type="PROSITE" id="PS50995"/>
    </source>
</evidence>
<sequence>MTTTLTAQPVPGADAVDVHRDDSHLAARSWESLFRAQVALMQRFSAEDIWAPATVREYDVLFTLSLADPCGLRLNELNRDVLISQPSLSRMVDRLESRGLVTKRPAEGDGRGTLIALTPEGAQLQKTIGRRHVRSIRAYVEPALTAGEMATLDELCTKLRLAQAQIPDAAPRR</sequence>
<dbReference type="PRINTS" id="PR00598">
    <property type="entry name" value="HTHMARR"/>
</dbReference>
<dbReference type="GO" id="GO:0006950">
    <property type="term" value="P:response to stress"/>
    <property type="evidence" value="ECO:0007669"/>
    <property type="project" value="TreeGrafter"/>
</dbReference>
<keyword evidence="2" id="KW-0238">DNA-binding</keyword>
<dbReference type="PROSITE" id="PS50995">
    <property type="entry name" value="HTH_MARR_2"/>
    <property type="match status" value="1"/>
</dbReference>
<dbReference type="GO" id="GO:0003700">
    <property type="term" value="F:DNA-binding transcription factor activity"/>
    <property type="evidence" value="ECO:0007669"/>
    <property type="project" value="InterPro"/>
</dbReference>
<dbReference type="PROSITE" id="PS01117">
    <property type="entry name" value="HTH_MARR_1"/>
    <property type="match status" value="1"/>
</dbReference>
<gene>
    <name evidence="5" type="ORF">SAMN05216410_1299</name>
</gene>
<evidence type="ECO:0000313" key="6">
    <source>
        <dbReference type="Proteomes" id="UP000199039"/>
    </source>
</evidence>
<keyword evidence="3" id="KW-0804">Transcription</keyword>
<dbReference type="Pfam" id="PF12802">
    <property type="entry name" value="MarR_2"/>
    <property type="match status" value="1"/>
</dbReference>